<feature type="region of interest" description="Disordered" evidence="1">
    <location>
        <begin position="1"/>
        <end position="116"/>
    </location>
</feature>
<dbReference type="InParanoid" id="L5KC46"/>
<proteinExistence type="predicted"/>
<evidence type="ECO:0000256" key="1">
    <source>
        <dbReference type="SAM" id="MobiDB-lite"/>
    </source>
</evidence>
<feature type="compositionally biased region" description="Polar residues" evidence="1">
    <location>
        <begin position="1"/>
        <end position="14"/>
    </location>
</feature>
<dbReference type="Proteomes" id="UP000010552">
    <property type="component" value="Unassembled WGS sequence"/>
</dbReference>
<accession>L5KC46</accession>
<name>L5KC46_PTEAL</name>
<feature type="compositionally biased region" description="Basic and acidic residues" evidence="1">
    <location>
        <begin position="24"/>
        <end position="45"/>
    </location>
</feature>
<dbReference type="EMBL" id="KB030936">
    <property type="protein sequence ID" value="ELK08073.1"/>
    <property type="molecule type" value="Genomic_DNA"/>
</dbReference>
<organism evidence="2 3">
    <name type="scientific">Pteropus alecto</name>
    <name type="common">Black flying fox</name>
    <dbReference type="NCBI Taxonomy" id="9402"/>
    <lineage>
        <taxon>Eukaryota</taxon>
        <taxon>Metazoa</taxon>
        <taxon>Chordata</taxon>
        <taxon>Craniata</taxon>
        <taxon>Vertebrata</taxon>
        <taxon>Euteleostomi</taxon>
        <taxon>Mammalia</taxon>
        <taxon>Eutheria</taxon>
        <taxon>Laurasiatheria</taxon>
        <taxon>Chiroptera</taxon>
        <taxon>Yinpterochiroptera</taxon>
        <taxon>Pteropodoidea</taxon>
        <taxon>Pteropodidae</taxon>
        <taxon>Pteropodinae</taxon>
        <taxon>Pteropus</taxon>
    </lineage>
</organism>
<gene>
    <name evidence="2" type="ORF">PAL_GLEAN10002102</name>
</gene>
<evidence type="ECO:0000313" key="2">
    <source>
        <dbReference type="EMBL" id="ELK08073.1"/>
    </source>
</evidence>
<reference evidence="3" key="1">
    <citation type="journal article" date="2013" name="Science">
        <title>Comparative analysis of bat genomes provides insight into the evolution of flight and immunity.</title>
        <authorList>
            <person name="Zhang G."/>
            <person name="Cowled C."/>
            <person name="Shi Z."/>
            <person name="Huang Z."/>
            <person name="Bishop-Lilly K.A."/>
            <person name="Fang X."/>
            <person name="Wynne J.W."/>
            <person name="Xiong Z."/>
            <person name="Baker M.L."/>
            <person name="Zhao W."/>
            <person name="Tachedjian M."/>
            <person name="Zhu Y."/>
            <person name="Zhou P."/>
            <person name="Jiang X."/>
            <person name="Ng J."/>
            <person name="Yang L."/>
            <person name="Wu L."/>
            <person name="Xiao J."/>
            <person name="Feng Y."/>
            <person name="Chen Y."/>
            <person name="Sun X."/>
            <person name="Zhang Y."/>
            <person name="Marsh G.A."/>
            <person name="Crameri G."/>
            <person name="Broder C.C."/>
            <person name="Frey K.G."/>
            <person name="Wang L.F."/>
            <person name="Wang J."/>
        </authorList>
    </citation>
    <scope>NUCLEOTIDE SEQUENCE [LARGE SCALE GENOMIC DNA]</scope>
</reference>
<dbReference type="AlphaFoldDB" id="L5KC46"/>
<evidence type="ECO:0000313" key="3">
    <source>
        <dbReference type="Proteomes" id="UP000010552"/>
    </source>
</evidence>
<sequence length="116" mass="12267">MERLVSSMNSTRTYGTHRVGGAGRDGKECETATDKHCGVDSRPGFEGRVGAGPEIPKKRTDDGWQAGLGKEKSRKGQRRSEQSSGAPEAATKGDNYSSGHVGIGSTLGKMWSQGGR</sequence>
<keyword evidence="3" id="KW-1185">Reference proteome</keyword>
<protein>
    <submittedName>
        <fullName evidence="2">Uncharacterized protein</fullName>
    </submittedName>
</protein>